<dbReference type="NCBIfam" id="NF033441">
    <property type="entry name" value="BREX_BrxC"/>
    <property type="match status" value="1"/>
</dbReference>
<dbReference type="EMBL" id="JX649906">
    <property type="protein sequence ID" value="AGC72568.1"/>
    <property type="molecule type" value="Genomic_DNA"/>
</dbReference>
<dbReference type="InterPro" id="IPR047679">
    <property type="entry name" value="BREX_BrxC"/>
</dbReference>
<reference evidence="1" key="1">
    <citation type="submission" date="2012-09" db="EMBL/GenBank/DDBJ databases">
        <title>Metagenomic Characterization of a Microbial Community in Wastewater Detects High Levels of Antibiotic Resistance.</title>
        <authorList>
            <person name="Abrams M."/>
            <person name="Caldwell A."/>
            <person name="Vandaei E."/>
            <person name="Lee W."/>
            <person name="Perrott J."/>
            <person name="Khan S.Y."/>
            <person name="Ta J."/>
            <person name="Romero D."/>
            <person name="Nguyen V."/>
            <person name="Pourmand N."/>
            <person name="Ouverney C.C."/>
        </authorList>
    </citation>
    <scope>NUCLEOTIDE SEQUENCE</scope>
</reference>
<sequence>MTTRTPIQTLFANDIHRRIEEVIKVDQTEEGILREEIDEYVVTEAIRTHYNRIFEAYRETPNKPHEGIAIWVSGFFGSGKSSFAKMLGLAVANRSVVGEPAAERFAARAGDKKLQVLLKAINEKIPTHAVIFDVSTDRGIRSGNQTLTEIMYGLFLQSLGYAKDLDLSELEIGLEEKGQLARFEAEYQRLFQKQWSGEKGKVAFALSEASRVLHSLEPATYPMADSWVKAVKNKADITPGKLAERAGELMKRRKPGLALMFVVDEVGQFVARDVQKMLDLQAVVQQLGVKGRGRHWVVITSQEKLGELVSGLDDKKIELARLMDRFPLQIHLEPSDISEVTSRRVLAKNAAAQAALGKLFDEHRGRLTEHTRLTADIKLPELTRAAFIDLYPLLPYQIDLIIQVVSGLRTQGGASKHVGGANRTIIKLAQQLLINPAVNLAAAPLGELVRLDHVYDLVEGNLGSEVRAKISAIAKGVEHPLAQPVAKVICLLQYAKSVHRSAENLAAALHGSVAGDSQLASVKEALRALEAAQQVRHGDDGYRIPTPAEDDWERVRNGISPKPGDSHRLHQELVQAFWQPQPSHTLFDTKTFKAGLAIAGRELTSGDLGFQVHLAEEGKDFTALAAELRTRSQQERKQVFWAIALTDAIERETTELFRSKELLAKKERDTKGEDTPALIAEERVRLRRHGEELRRLLKAAALSGRIYFRGNDRSPGDRATDVGKTAAEVLGLVLPEVFDRFKEAAAKAAEVKKGTDALLTAENLQGLPGVFGALSLLRDEKGKAVFRTESGPLKEVLDRIEQRADYGDTASGRYLTEELGKEPFGWDFEVVRLLVLSLLRAGKIEATSKGQTLDTVTGVEARETFSNNNLFRQASFRPKKGLEFEELVKASEAFRDTFGSEVKELNAGAIVAELRKEVARHEDTVASALRTLSTHRLPGGAVLEGALGQLKAILRGSEDNAIATFNASHRAIKDAIKRAGELEQALSETRLHDLARARQAIALAWPVLREEPGVSPELLARAEQLEDLLERETFYRDLPAIEQHARALELEYARRFDDAQQARRDAYDKALDVLSKVPGWLEVAEDARRAIAAPLLAGREAMPRTAPIALLRSDREACEARLRSAVAKLRLLIEGERLTTVAVQPYFGAGVETEEQLDAALAGLRDECVRLIGAGKKVVLS</sequence>
<evidence type="ECO:0008006" key="2">
    <source>
        <dbReference type="Google" id="ProtNLM"/>
    </source>
</evidence>
<name>L7VZN6_9BACT</name>
<organism evidence="1">
    <name type="scientific">uncultured bacterium A1Q1_fos_1870</name>
    <dbReference type="NCBI Taxonomy" id="1256554"/>
    <lineage>
        <taxon>Bacteria</taxon>
        <taxon>environmental samples</taxon>
    </lineage>
</organism>
<dbReference type="AlphaFoldDB" id="L7VZN6"/>
<evidence type="ECO:0000313" key="1">
    <source>
        <dbReference type="EMBL" id="AGC72568.1"/>
    </source>
</evidence>
<protein>
    <recommendedName>
        <fullName evidence="2">BREX system P-loop protein BrxC</fullName>
    </recommendedName>
</protein>
<proteinExistence type="predicted"/>
<accession>L7VZN6</accession>